<name>A0ABQ4BFP2_9ACTN</name>
<evidence type="ECO:0008006" key="6">
    <source>
        <dbReference type="Google" id="ProtNLM"/>
    </source>
</evidence>
<evidence type="ECO:0000313" key="4">
    <source>
        <dbReference type="EMBL" id="GIE69100.1"/>
    </source>
</evidence>
<sequence>MSRSLWFTRAGVLLVAPLVLGVAAVPAQAAAGGVVHVVTDKSGTRVVYTAAAGTTNRVSITRSGTRLVVDDRVPVKAGAGCKAVKRDKTKVICSSSRGWAGITLTLGTGNDVAVNHTNVRLRADGGPGQDRLTGGSAVDSLTGGTGNDVLDGAAGNDNLYGSDGNDTLYGSTGNDHLIGDNGTDVLLGGAGNDHVTGDGRWFDVPVFYPDRLSGGPGFDTLHYREGAETIRIDLNGSARSTAANEGDAVDGSFEGAEANVGSGPATFIGNNAANVFTGAGYLSTVMEGRGGNDRLTTFDGGAKLYGGAGADTLLVKVVAGEPHGEPNLLDGGDGADRCTPAWAQRDELISC</sequence>
<dbReference type="SUPFAM" id="SSF51120">
    <property type="entry name" value="beta-Roll"/>
    <property type="match status" value="2"/>
</dbReference>
<dbReference type="InterPro" id="IPR001343">
    <property type="entry name" value="Hemolysn_Ca-bd"/>
</dbReference>
<dbReference type="Proteomes" id="UP000624709">
    <property type="component" value="Unassembled WGS sequence"/>
</dbReference>
<evidence type="ECO:0000256" key="3">
    <source>
        <dbReference type="SAM" id="SignalP"/>
    </source>
</evidence>
<keyword evidence="5" id="KW-1185">Reference proteome</keyword>
<keyword evidence="3" id="KW-0732">Signal</keyword>
<feature type="signal peptide" evidence="3">
    <location>
        <begin position="1"/>
        <end position="29"/>
    </location>
</feature>
<dbReference type="InterPro" id="IPR011049">
    <property type="entry name" value="Serralysin-like_metalloprot_C"/>
</dbReference>
<comment type="caution">
    <text evidence="4">The sequence shown here is derived from an EMBL/GenBank/DDBJ whole genome shotgun (WGS) entry which is preliminary data.</text>
</comment>
<dbReference type="PRINTS" id="PR00313">
    <property type="entry name" value="CABNDNGRPT"/>
</dbReference>
<evidence type="ECO:0000313" key="5">
    <source>
        <dbReference type="Proteomes" id="UP000624709"/>
    </source>
</evidence>
<keyword evidence="2" id="KW-0964">Secreted</keyword>
<gene>
    <name evidence="4" type="ORF">Apa02nite_052080</name>
</gene>
<dbReference type="PANTHER" id="PTHR38340:SF1">
    <property type="entry name" value="S-LAYER PROTEIN"/>
    <property type="match status" value="1"/>
</dbReference>
<comment type="subcellular location">
    <subcellularLocation>
        <location evidence="1">Secreted</location>
    </subcellularLocation>
</comment>
<proteinExistence type="predicted"/>
<accession>A0ABQ4BFP2</accession>
<protein>
    <recommendedName>
        <fullName evidence="6">Hemolysin type calcium-binding protein</fullName>
    </recommendedName>
</protein>
<dbReference type="Gene3D" id="2.150.10.10">
    <property type="entry name" value="Serralysin-like metalloprotease, C-terminal"/>
    <property type="match status" value="2"/>
</dbReference>
<feature type="chain" id="PRO_5045237678" description="Hemolysin type calcium-binding protein" evidence="3">
    <location>
        <begin position="30"/>
        <end position="351"/>
    </location>
</feature>
<evidence type="ECO:0000256" key="1">
    <source>
        <dbReference type="ARBA" id="ARBA00004613"/>
    </source>
</evidence>
<dbReference type="RefSeq" id="WP_203827297.1">
    <property type="nucleotide sequence ID" value="NZ_BAAATY010000015.1"/>
</dbReference>
<dbReference type="Pfam" id="PF00353">
    <property type="entry name" value="HemolysinCabind"/>
    <property type="match status" value="3"/>
</dbReference>
<dbReference type="InterPro" id="IPR050557">
    <property type="entry name" value="RTX_toxin/Mannuronan_C5-epim"/>
</dbReference>
<dbReference type="PROSITE" id="PS00330">
    <property type="entry name" value="HEMOLYSIN_CALCIUM"/>
    <property type="match status" value="1"/>
</dbReference>
<reference evidence="4 5" key="1">
    <citation type="submission" date="2021-01" db="EMBL/GenBank/DDBJ databases">
        <title>Whole genome shotgun sequence of Actinoplanes palleronii NBRC 14916.</title>
        <authorList>
            <person name="Komaki H."/>
            <person name="Tamura T."/>
        </authorList>
    </citation>
    <scope>NUCLEOTIDE SEQUENCE [LARGE SCALE GENOMIC DNA]</scope>
    <source>
        <strain evidence="4 5">NBRC 14916</strain>
    </source>
</reference>
<dbReference type="EMBL" id="BOMS01000079">
    <property type="protein sequence ID" value="GIE69100.1"/>
    <property type="molecule type" value="Genomic_DNA"/>
</dbReference>
<evidence type="ECO:0000256" key="2">
    <source>
        <dbReference type="ARBA" id="ARBA00022525"/>
    </source>
</evidence>
<dbReference type="InterPro" id="IPR018511">
    <property type="entry name" value="Hemolysin-typ_Ca-bd_CS"/>
</dbReference>
<organism evidence="4 5">
    <name type="scientific">Actinoplanes palleronii</name>
    <dbReference type="NCBI Taxonomy" id="113570"/>
    <lineage>
        <taxon>Bacteria</taxon>
        <taxon>Bacillati</taxon>
        <taxon>Actinomycetota</taxon>
        <taxon>Actinomycetes</taxon>
        <taxon>Micromonosporales</taxon>
        <taxon>Micromonosporaceae</taxon>
        <taxon>Actinoplanes</taxon>
    </lineage>
</organism>
<dbReference type="PANTHER" id="PTHR38340">
    <property type="entry name" value="S-LAYER PROTEIN"/>
    <property type="match status" value="1"/>
</dbReference>